<keyword evidence="3" id="KW-0067">ATP-binding</keyword>
<keyword evidence="5" id="KW-1185">Reference proteome</keyword>
<dbReference type="Proteomes" id="UP000064967">
    <property type="component" value="Chromosome"/>
</dbReference>
<dbReference type="EMBL" id="CP012333">
    <property type="protein sequence ID" value="AKV04653.1"/>
    <property type="molecule type" value="Genomic_DNA"/>
</dbReference>
<evidence type="ECO:0000256" key="3">
    <source>
        <dbReference type="ARBA" id="ARBA00022840"/>
    </source>
</evidence>
<evidence type="ECO:0000313" key="5">
    <source>
        <dbReference type="Proteomes" id="UP000064967"/>
    </source>
</evidence>
<dbReference type="Gene3D" id="3.30.420.40">
    <property type="match status" value="2"/>
</dbReference>
<evidence type="ECO:0000313" key="4">
    <source>
        <dbReference type="EMBL" id="AKV04653.1"/>
    </source>
</evidence>
<keyword evidence="2" id="KW-0547">Nucleotide-binding</keyword>
<dbReference type="GO" id="GO:0140662">
    <property type="term" value="F:ATP-dependent protein folding chaperone"/>
    <property type="evidence" value="ECO:0007669"/>
    <property type="project" value="InterPro"/>
</dbReference>
<dbReference type="PRINTS" id="PR00301">
    <property type="entry name" value="HEATSHOCK70"/>
</dbReference>
<dbReference type="GO" id="GO:0005524">
    <property type="term" value="F:ATP binding"/>
    <property type="evidence" value="ECO:0007669"/>
    <property type="project" value="UniProtKB-KW"/>
</dbReference>
<organism evidence="4 5">
    <name type="scientific">Labilithrix luteola</name>
    <dbReference type="NCBI Taxonomy" id="1391654"/>
    <lineage>
        <taxon>Bacteria</taxon>
        <taxon>Pseudomonadati</taxon>
        <taxon>Myxococcota</taxon>
        <taxon>Polyangia</taxon>
        <taxon>Polyangiales</taxon>
        <taxon>Labilitrichaceae</taxon>
        <taxon>Labilithrix</taxon>
    </lineage>
</organism>
<dbReference type="PANTHER" id="PTHR19375">
    <property type="entry name" value="HEAT SHOCK PROTEIN 70KDA"/>
    <property type="match status" value="1"/>
</dbReference>
<dbReference type="CDD" id="cd24029">
    <property type="entry name" value="ASKHA_NBD_HSP70_DnaK_HscA_HscC"/>
    <property type="match status" value="1"/>
</dbReference>
<dbReference type="SUPFAM" id="SSF53067">
    <property type="entry name" value="Actin-like ATPase domain"/>
    <property type="match status" value="2"/>
</dbReference>
<evidence type="ECO:0000256" key="2">
    <source>
        <dbReference type="ARBA" id="ARBA00022741"/>
    </source>
</evidence>
<gene>
    <name evidence="4" type="ORF">AKJ09_11316</name>
</gene>
<protein>
    <submittedName>
        <fullName evidence="4">Chaperone protein DnaK</fullName>
    </submittedName>
</protein>
<reference evidence="4 5" key="1">
    <citation type="submission" date="2015-08" db="EMBL/GenBank/DDBJ databases">
        <authorList>
            <person name="Babu N.S."/>
            <person name="Beckwith C.J."/>
            <person name="Beseler K.G."/>
            <person name="Brison A."/>
            <person name="Carone J.V."/>
            <person name="Caskin T.P."/>
            <person name="Diamond M."/>
            <person name="Durham M.E."/>
            <person name="Foxe J.M."/>
            <person name="Go M."/>
            <person name="Henderson B.A."/>
            <person name="Jones I.B."/>
            <person name="McGettigan J.A."/>
            <person name="Micheletti S.J."/>
            <person name="Nasrallah M.E."/>
            <person name="Ortiz D."/>
            <person name="Piller C.R."/>
            <person name="Privatt S.R."/>
            <person name="Schneider S.L."/>
            <person name="Sharp S."/>
            <person name="Smith T.C."/>
            <person name="Stanton J.D."/>
            <person name="Ullery H.E."/>
            <person name="Wilson R.J."/>
            <person name="Serrano M.G."/>
            <person name="Buck G."/>
            <person name="Lee V."/>
            <person name="Wang Y."/>
            <person name="Carvalho R."/>
            <person name="Voegtly L."/>
            <person name="Shi R."/>
            <person name="Duckworth R."/>
            <person name="Johnson A."/>
            <person name="Loviza R."/>
            <person name="Walstead R."/>
            <person name="Shah Z."/>
            <person name="Kiflezghi M."/>
            <person name="Wade K."/>
            <person name="Ball S.L."/>
            <person name="Bradley K.W."/>
            <person name="Asai D.J."/>
            <person name="Bowman C.A."/>
            <person name="Russell D.A."/>
            <person name="Pope W.H."/>
            <person name="Jacobs-Sera D."/>
            <person name="Hendrix R.W."/>
            <person name="Hatfull G.F."/>
        </authorList>
    </citation>
    <scope>NUCLEOTIDE SEQUENCE [LARGE SCALE GENOMIC DNA]</scope>
    <source>
        <strain evidence="4 5">DSM 27648</strain>
    </source>
</reference>
<name>A0A0K1QG05_9BACT</name>
<dbReference type="STRING" id="1391654.AKJ09_11316"/>
<comment type="similarity">
    <text evidence="1">Belongs to the heat shock protein 70 family.</text>
</comment>
<evidence type="ECO:0000256" key="1">
    <source>
        <dbReference type="ARBA" id="ARBA00007381"/>
    </source>
</evidence>
<dbReference type="InterPro" id="IPR029047">
    <property type="entry name" value="HSP70_peptide-bd_sf"/>
</dbReference>
<dbReference type="AlphaFoldDB" id="A0A0K1QG05"/>
<dbReference type="PROSITE" id="PS01036">
    <property type="entry name" value="HSP70_3"/>
    <property type="match status" value="1"/>
</dbReference>
<dbReference type="InterPro" id="IPR018181">
    <property type="entry name" value="Heat_shock_70_CS"/>
</dbReference>
<dbReference type="InterPro" id="IPR013126">
    <property type="entry name" value="Hsp_70_fam"/>
</dbReference>
<dbReference type="PROSITE" id="PS00297">
    <property type="entry name" value="HSP70_1"/>
    <property type="match status" value="1"/>
</dbReference>
<dbReference type="Gene3D" id="3.90.640.10">
    <property type="entry name" value="Actin, Chain A, domain 4"/>
    <property type="match status" value="1"/>
</dbReference>
<proteinExistence type="inferred from homology"/>
<dbReference type="InterPro" id="IPR043129">
    <property type="entry name" value="ATPase_NBD"/>
</dbReference>
<dbReference type="OrthoDB" id="9766019at2"/>
<accession>A0A0K1QG05</accession>
<dbReference type="SUPFAM" id="SSF100920">
    <property type="entry name" value="Heat shock protein 70kD (HSP70), peptide-binding domain"/>
    <property type="match status" value="1"/>
</dbReference>
<dbReference type="PROSITE" id="PS00329">
    <property type="entry name" value="HSP70_2"/>
    <property type="match status" value="1"/>
</dbReference>
<dbReference type="Pfam" id="PF00012">
    <property type="entry name" value="HSP70"/>
    <property type="match status" value="1"/>
</dbReference>
<sequence>MAMPYLDRAIGIDLGTTNSEVAWLPPDERDLVIHADRFGRRTVPSAVSWDEKASQFVVGHAARNKRGTTASPIESIKRKMGQKTKVKVGPHELSPEEVSSKILVELRDRIRETLTQRPNAFGTDVETRATRAVITVPAYFDAPQVEATRRAGELAGLDVIGILQEPTAAAIYHTWKRRLGDGNFLVYDLGGGTFDVSVLRCLGGEYQVLAIDGDNFLGGDDFDRRYAEHLRKELVQKGYALDLDVKGSEDDRRLFARLVHLAQEIKESLSITDVVHVNKSDFVKDKSGESVSYEGDVGRAEYEAIIADLVETTMGCSERALARAHEVANVTAADIDHVILVGGSTRVPLVVRRVTEAFCKKENEPLRDDVDTCVALGAAVHAAHIGGTLLGDETSRVRVNTPLVASGDRLRVGLTVEAAPKNATHIALWQGERALAEGAISQEPMRFDVVLGEAEETKATLALQSPVGAPVTELPFVMTRGDLRPRPTALSRASVVAKDISLEVVRGGRRERKVLLSRGTGLPSQVTQVFFTADQSGAVVLRILQNRLPIKTLVVEVPRELPVGSPVEVTLRCDESMRLEAQATVGSQQIDAHIEPPQALPGGAPDVEALLEQAEKARRALWGGLGFEFARDADLLVVGIREVLHTDPDKLEALCLRLRHLVEEFHGGAADQIVPPMARMEEAFDVLRRVVYRTEGILLGMDRAEWDTRIDTLYDKAIAAHEVGDGPTWRRVFNEVQALCETAYQEEFSTMRLDDPAYIQRRMMGLTFRAQRVEQALSELVPSTTDEIRVMQVAEQRRIGKWLEDSVTKPLHGLKDGKEVSEVRRGLEQIDAEIERLEAALERIPSIGLVTDRGAAG</sequence>
<dbReference type="KEGG" id="llu:AKJ09_11316"/>
<dbReference type="PATRIC" id="fig|1391654.3.peg.11488"/>